<organism evidence="2 3">
    <name type="scientific">Fusarium torulosum</name>
    <dbReference type="NCBI Taxonomy" id="33205"/>
    <lineage>
        <taxon>Eukaryota</taxon>
        <taxon>Fungi</taxon>
        <taxon>Dikarya</taxon>
        <taxon>Ascomycota</taxon>
        <taxon>Pezizomycotina</taxon>
        <taxon>Sordariomycetes</taxon>
        <taxon>Hypocreomycetidae</taxon>
        <taxon>Hypocreales</taxon>
        <taxon>Nectriaceae</taxon>
        <taxon>Fusarium</taxon>
    </lineage>
</organism>
<evidence type="ECO:0000313" key="3">
    <source>
        <dbReference type="Proteomes" id="UP001187734"/>
    </source>
</evidence>
<sequence length="848" mass="95193">MAEIAGLTASIIAIVELSAKLATYSNAVGSARGDISRLQGQLESLNISLKAAQRLINEPKNHALATSRSLIDSLDKCQAELVRIQGKLDPSSARKTMRRFGLRALKWPFDSKEVIDQTTILLNMSQKFEGVSPNHSDQRSSSQTPCFNVTFDRDADFVHRPNITGWLKEQYTGPSNRMALVGLGGLSKSQVAIRFAHQIQEQTPETSVYWVHASSKPRVEEGYRYIAERNELPRRNDPGVDVFALVRDWLQTEEAGSWLMILDNADDINLFYPDEDNGKSAAASVVGGSATATTDQRPLAACLPKHRNGNILVTSRSLDVAEKLTGSHKNIFQVSIMTVDQGLQLLCNNIIGECDEGVAIELLRDLDFIPLAITQAAAYINRCSPRESLETYLTAFRESDQNKSNLLNRDAGDLRRDETVSNSIITTWQVTFEQIRREKPSAAKLLSFMSFFDPHGIPVFMLHDYSTTSAREANAETASFEDDLDVLRGYSLVTVTASTDLCEMHAMVQACTRVWVSASDGVEYWKRLFLRSMCKNFPNGSCETWPNCQLLLPHIEVVTEVEPPQEDLQDWAYLLTKCGYFMNRTGNFREAERFHKLALTVYITTLGVDHENTLKSRRSLATTYLGQARCIEAEEILKKQLDTRMMVSREEDWDIWMDMHGLALAYSAQGRIKEAEEIYARQAEILTRVSGKEHPDTLWCLGSLASTLLGQGRANDAEEILVPVLATQKKVLGEGHILTLLNMSHLAVSYEKQSRYEEAEDISVRVVKAYTRIFGKEHPVPLASMYQLAMLYQCQGRLNTAEDILAQLVVLQKKVLGHEHPDTRISMKSLWEIWTSQGRLEEASALLQ</sequence>
<reference evidence="2" key="1">
    <citation type="submission" date="2018-03" db="EMBL/GenBank/DDBJ databases">
        <authorList>
            <person name="Guldener U."/>
        </authorList>
    </citation>
    <scope>NUCLEOTIDE SEQUENCE</scope>
</reference>
<dbReference type="PANTHER" id="PTHR46082:SF6">
    <property type="entry name" value="AAA+ ATPASE DOMAIN-CONTAINING PROTEIN-RELATED"/>
    <property type="match status" value="1"/>
</dbReference>
<dbReference type="InterPro" id="IPR011990">
    <property type="entry name" value="TPR-like_helical_dom_sf"/>
</dbReference>
<gene>
    <name evidence="2" type="ORF">FTOL_03135</name>
</gene>
<dbReference type="SUPFAM" id="SSF52540">
    <property type="entry name" value="P-loop containing nucleoside triphosphate hydrolases"/>
    <property type="match status" value="1"/>
</dbReference>
<keyword evidence="3" id="KW-1185">Reference proteome</keyword>
<dbReference type="InterPro" id="IPR053137">
    <property type="entry name" value="NLR-like"/>
</dbReference>
<protein>
    <recommendedName>
        <fullName evidence="1">DUF7779 domain-containing protein</fullName>
    </recommendedName>
</protein>
<dbReference type="Pfam" id="PF13424">
    <property type="entry name" value="TPR_12"/>
    <property type="match status" value="3"/>
</dbReference>
<dbReference type="AlphaFoldDB" id="A0AAE8M3E7"/>
<dbReference type="Pfam" id="PF25000">
    <property type="entry name" value="DUF7779"/>
    <property type="match status" value="1"/>
</dbReference>
<dbReference type="Gene3D" id="3.40.50.300">
    <property type="entry name" value="P-loop containing nucleotide triphosphate hydrolases"/>
    <property type="match status" value="1"/>
</dbReference>
<name>A0AAE8M3E7_9HYPO</name>
<dbReference type="PANTHER" id="PTHR46082">
    <property type="entry name" value="ATP/GTP-BINDING PROTEIN-RELATED"/>
    <property type="match status" value="1"/>
</dbReference>
<dbReference type="InterPro" id="IPR056681">
    <property type="entry name" value="DUF7779"/>
</dbReference>
<feature type="domain" description="DUF7779" evidence="1">
    <location>
        <begin position="436"/>
        <end position="514"/>
    </location>
</feature>
<dbReference type="SUPFAM" id="SSF48452">
    <property type="entry name" value="TPR-like"/>
    <property type="match status" value="3"/>
</dbReference>
<proteinExistence type="predicted"/>
<dbReference type="EMBL" id="ONZP01000093">
    <property type="protein sequence ID" value="SPJ73405.1"/>
    <property type="molecule type" value="Genomic_DNA"/>
</dbReference>
<dbReference type="Proteomes" id="UP001187734">
    <property type="component" value="Unassembled WGS sequence"/>
</dbReference>
<comment type="caution">
    <text evidence="2">The sequence shown here is derived from an EMBL/GenBank/DDBJ whole genome shotgun (WGS) entry which is preliminary data.</text>
</comment>
<evidence type="ECO:0000259" key="1">
    <source>
        <dbReference type="Pfam" id="PF25000"/>
    </source>
</evidence>
<accession>A0AAE8M3E7</accession>
<dbReference type="InterPro" id="IPR027417">
    <property type="entry name" value="P-loop_NTPase"/>
</dbReference>
<dbReference type="Gene3D" id="1.25.40.10">
    <property type="entry name" value="Tetratricopeptide repeat domain"/>
    <property type="match status" value="2"/>
</dbReference>
<evidence type="ECO:0000313" key="2">
    <source>
        <dbReference type="EMBL" id="SPJ73405.1"/>
    </source>
</evidence>